<evidence type="ECO:0000313" key="2">
    <source>
        <dbReference type="Proteomes" id="UP000010959"/>
    </source>
</evidence>
<dbReference type="PATRIC" id="fig|993516.3.peg.3349"/>
<organism evidence="1 2">
    <name type="scientific">Rhodopirellula baltica SWK14</name>
    <dbReference type="NCBI Taxonomy" id="993516"/>
    <lineage>
        <taxon>Bacteria</taxon>
        <taxon>Pseudomonadati</taxon>
        <taxon>Planctomycetota</taxon>
        <taxon>Planctomycetia</taxon>
        <taxon>Pirellulales</taxon>
        <taxon>Pirellulaceae</taxon>
        <taxon>Rhodopirellula</taxon>
    </lineage>
</organism>
<reference evidence="1 2" key="1">
    <citation type="journal article" date="2013" name="Mar. Genomics">
        <title>Expression of sulfatases in Rhodopirellula baltica and the diversity of sulfatases in the genus Rhodopirellula.</title>
        <authorList>
            <person name="Wegner C.E."/>
            <person name="Richter-Heitmann T."/>
            <person name="Klindworth A."/>
            <person name="Klockow C."/>
            <person name="Richter M."/>
            <person name="Achstetter T."/>
            <person name="Glockner F.O."/>
            <person name="Harder J."/>
        </authorList>
    </citation>
    <scope>NUCLEOTIDE SEQUENCE [LARGE SCALE GENOMIC DNA]</scope>
    <source>
        <strain evidence="1 2">SWK14</strain>
    </source>
</reference>
<sequence>MIQADGKQFHVVRVGHCDSDQRSACLDGRLSPHCLKTDKKGLPDHFKER</sequence>
<comment type="caution">
    <text evidence="1">The sequence shown here is derived from an EMBL/GenBank/DDBJ whole genome shotgun (WGS) entry which is preliminary data.</text>
</comment>
<dbReference type="Proteomes" id="UP000010959">
    <property type="component" value="Unassembled WGS sequence"/>
</dbReference>
<dbReference type="AlphaFoldDB" id="L7CH28"/>
<name>L7CH28_RHOBT</name>
<gene>
    <name evidence="1" type="ORF">RBSWK_03147</name>
</gene>
<dbReference type="EMBL" id="AMWG01000079">
    <property type="protein sequence ID" value="ELP32922.1"/>
    <property type="molecule type" value="Genomic_DNA"/>
</dbReference>
<proteinExistence type="predicted"/>
<evidence type="ECO:0000313" key="1">
    <source>
        <dbReference type="EMBL" id="ELP32922.1"/>
    </source>
</evidence>
<accession>L7CH28</accession>
<protein>
    <submittedName>
        <fullName evidence="1">Uncharacterized protein</fullName>
    </submittedName>
</protein>